<organism evidence="3 4">
    <name type="scientific">Cryoendolithus antarcticus</name>
    <dbReference type="NCBI Taxonomy" id="1507870"/>
    <lineage>
        <taxon>Eukaryota</taxon>
        <taxon>Fungi</taxon>
        <taxon>Dikarya</taxon>
        <taxon>Ascomycota</taxon>
        <taxon>Pezizomycotina</taxon>
        <taxon>Dothideomycetes</taxon>
        <taxon>Dothideomycetidae</taxon>
        <taxon>Cladosporiales</taxon>
        <taxon>Cladosporiaceae</taxon>
        <taxon>Cryoendolithus</taxon>
    </lineage>
</organism>
<evidence type="ECO:0000313" key="3">
    <source>
        <dbReference type="EMBL" id="OQO11007.1"/>
    </source>
</evidence>
<dbReference type="SUPFAM" id="SSF53098">
    <property type="entry name" value="Ribonuclease H-like"/>
    <property type="match status" value="1"/>
</dbReference>
<dbReference type="InterPro" id="IPR036397">
    <property type="entry name" value="RNaseH_sf"/>
</dbReference>
<dbReference type="GO" id="GO:0005634">
    <property type="term" value="C:nucleus"/>
    <property type="evidence" value="ECO:0007669"/>
    <property type="project" value="TreeGrafter"/>
</dbReference>
<name>A0A1V8THZ8_9PEZI</name>
<dbReference type="InParanoid" id="A0A1V8THZ8"/>
<dbReference type="GO" id="GO:0003723">
    <property type="term" value="F:RNA binding"/>
    <property type="evidence" value="ECO:0007669"/>
    <property type="project" value="TreeGrafter"/>
</dbReference>
<evidence type="ECO:0000313" key="4">
    <source>
        <dbReference type="Proteomes" id="UP000192596"/>
    </source>
</evidence>
<comment type="similarity">
    <text evidence="1">Belongs to the CAF1 family.</text>
</comment>
<reference evidence="4" key="1">
    <citation type="submission" date="2017-03" db="EMBL/GenBank/DDBJ databases">
        <title>Genomes of endolithic fungi from Antarctica.</title>
        <authorList>
            <person name="Coleine C."/>
            <person name="Masonjones S."/>
            <person name="Stajich J.E."/>
        </authorList>
    </citation>
    <scope>NUCLEOTIDE SEQUENCE [LARGE SCALE GENOMIC DNA]</scope>
    <source>
        <strain evidence="4">CCFEE 5527</strain>
    </source>
</reference>
<feature type="compositionally biased region" description="Polar residues" evidence="2">
    <location>
        <begin position="500"/>
        <end position="513"/>
    </location>
</feature>
<dbReference type="GO" id="GO:0000289">
    <property type="term" value="P:nuclear-transcribed mRNA poly(A) tail shortening"/>
    <property type="evidence" value="ECO:0007669"/>
    <property type="project" value="TreeGrafter"/>
</dbReference>
<dbReference type="PANTHER" id="PTHR15092:SF22">
    <property type="entry name" value="POLY(A)-SPECIFIC RIBONUCLEASE PNLDC1"/>
    <property type="match status" value="1"/>
</dbReference>
<dbReference type="EMBL" id="NAJO01000007">
    <property type="protein sequence ID" value="OQO11007.1"/>
    <property type="molecule type" value="Genomic_DNA"/>
</dbReference>
<evidence type="ECO:0000256" key="2">
    <source>
        <dbReference type="SAM" id="MobiDB-lite"/>
    </source>
</evidence>
<comment type="caution">
    <text evidence="3">The sequence shown here is derived from an EMBL/GenBank/DDBJ whole genome shotgun (WGS) entry which is preliminary data.</text>
</comment>
<proteinExistence type="inferred from homology"/>
<accession>A0A1V8THZ8</accession>
<dbReference type="Gene3D" id="3.30.420.10">
    <property type="entry name" value="Ribonuclease H-like superfamily/Ribonuclease H"/>
    <property type="match status" value="2"/>
</dbReference>
<dbReference type="InterPro" id="IPR006941">
    <property type="entry name" value="RNase_CAF1"/>
</dbReference>
<dbReference type="STRING" id="1507870.A0A1V8THZ8"/>
<dbReference type="Pfam" id="PF04857">
    <property type="entry name" value="CAF1"/>
    <property type="match status" value="1"/>
</dbReference>
<protein>
    <recommendedName>
        <fullName evidence="5">CAF1-domain-containing protein</fullName>
    </recommendedName>
</protein>
<dbReference type="Proteomes" id="UP000192596">
    <property type="component" value="Unassembled WGS sequence"/>
</dbReference>
<dbReference type="AlphaFoldDB" id="A0A1V8THZ8"/>
<dbReference type="PANTHER" id="PTHR15092">
    <property type="entry name" value="POLY A -SPECIFIC RIBONUCLEASE/TARGET OF EGR1, MEMBER 1"/>
    <property type="match status" value="1"/>
</dbReference>
<keyword evidence="4" id="KW-1185">Reference proteome</keyword>
<gene>
    <name evidence="3" type="ORF">B0A48_05262</name>
</gene>
<dbReference type="GO" id="GO:1990431">
    <property type="term" value="P:priRNA 3'-end processing"/>
    <property type="evidence" value="ECO:0007669"/>
    <property type="project" value="TreeGrafter"/>
</dbReference>
<evidence type="ECO:0000256" key="1">
    <source>
        <dbReference type="ARBA" id="ARBA00008372"/>
    </source>
</evidence>
<dbReference type="GO" id="GO:1990432">
    <property type="term" value="P:siRNA 3'-end processing"/>
    <property type="evidence" value="ECO:0007669"/>
    <property type="project" value="TreeGrafter"/>
</dbReference>
<sequence>MDVNKTSFYPLILDILADISESHFVAFDLELSGVPVKQSGAKRRIGRATLQERYVEVKEAAEKYTILQIGLTCVSEDVETGKYICKPYNFELTPLVDVPGLDLERDFSFQTGAVEFLNRVGYDFSKPFSIGVPYLAPHEAQQARESHAHRQDKSAIADLQIKETDIESLALLRRVRQEIDTWLADGSPDAPGSIDITSVAPSTIGDEIPEMTRFAKRLAHQLVRAEYPRLITVSRRNCVQVMHLDEAREARILADRKAELKERIGRQKGFSWIIESLLGVDISNFNLRLCATDRETGEAVYADMDEYNAHFHRAEFKLRSRPRVMVGHNCFLDLVYIYRTFIGPLPDSVDEFSKLMHKHWPLIVDTKYMATHNCGDINPASSLEEIATQLEQSEIHIDELDPLHSKYRDVQVLHEAGFDSWLTAQIAIRLSMKLEREGAYVEDIDDEQGGVELGGHTQTPSIVSSAMASGQGLLSAAVKAFNLGSAGPAAGPRDAFNVKDAQNPSTSTETPQAKKSYAQASIPIPQKTPTKSANASLSLSPQAEAFVPSSLGNNWMKGGDPSIGAVAEDDLFEIDPNKKAGYQPTDQELRGIKGGMPRFTTDFWRVYGNRLRVFGTEEGVCVLQGAE</sequence>
<feature type="region of interest" description="Disordered" evidence="2">
    <location>
        <begin position="493"/>
        <end position="518"/>
    </location>
</feature>
<dbReference type="InterPro" id="IPR012337">
    <property type="entry name" value="RNaseH-like_sf"/>
</dbReference>
<evidence type="ECO:0008006" key="5">
    <source>
        <dbReference type="Google" id="ProtNLM"/>
    </source>
</evidence>
<dbReference type="InterPro" id="IPR051181">
    <property type="entry name" value="CAF1_poly(A)_ribonucleases"/>
</dbReference>
<dbReference type="OrthoDB" id="1432093at2759"/>
<dbReference type="GO" id="GO:0000175">
    <property type="term" value="F:3'-5'-RNA exonuclease activity"/>
    <property type="evidence" value="ECO:0007669"/>
    <property type="project" value="TreeGrafter"/>
</dbReference>